<proteinExistence type="inferred from homology"/>
<dbReference type="PANTHER" id="PTHR21661">
    <property type="entry name" value="EPOXIDE HYDROLASE 1-RELATED"/>
    <property type="match status" value="1"/>
</dbReference>
<keyword evidence="7" id="KW-1185">Reference proteome</keyword>
<evidence type="ECO:0000256" key="3">
    <source>
        <dbReference type="ARBA" id="ARBA00022801"/>
    </source>
</evidence>
<name>A0AAW0E6T5_9AGAR</name>
<dbReference type="InterPro" id="IPR010497">
    <property type="entry name" value="Epoxide_hydro_N"/>
</dbReference>
<keyword evidence="3" id="KW-0378">Hydrolase</keyword>
<gene>
    <name evidence="6" type="ORF">R3P38DRAFT_2838586</name>
</gene>
<dbReference type="EMBL" id="JAWWNJ010000003">
    <property type="protein sequence ID" value="KAK7059931.1"/>
    <property type="molecule type" value="Genomic_DNA"/>
</dbReference>
<dbReference type="GO" id="GO:0004301">
    <property type="term" value="F:epoxide hydrolase activity"/>
    <property type="evidence" value="ECO:0007669"/>
    <property type="project" value="TreeGrafter"/>
</dbReference>
<dbReference type="AlphaFoldDB" id="A0AAW0E6T5"/>
<dbReference type="Gene3D" id="3.40.50.1820">
    <property type="entry name" value="alpha/beta hydrolase"/>
    <property type="match status" value="1"/>
</dbReference>
<dbReference type="PANTHER" id="PTHR21661:SF35">
    <property type="entry name" value="EPOXIDE HYDROLASE"/>
    <property type="match status" value="1"/>
</dbReference>
<keyword evidence="2" id="KW-0058">Aromatic hydrocarbons catabolism</keyword>
<feature type="active site" description="Proton donor" evidence="4">
    <location>
        <position position="361"/>
    </location>
</feature>
<feature type="active site" description="Nucleophile" evidence="4">
    <location>
        <position position="222"/>
    </location>
</feature>
<evidence type="ECO:0000256" key="1">
    <source>
        <dbReference type="ARBA" id="ARBA00010088"/>
    </source>
</evidence>
<evidence type="ECO:0000313" key="7">
    <source>
        <dbReference type="Proteomes" id="UP001362999"/>
    </source>
</evidence>
<evidence type="ECO:0000256" key="2">
    <source>
        <dbReference type="ARBA" id="ARBA00022797"/>
    </source>
</evidence>
<dbReference type="InterPro" id="IPR029058">
    <property type="entry name" value="AB_hydrolase_fold"/>
</dbReference>
<dbReference type="InterPro" id="IPR016292">
    <property type="entry name" value="Epoxide_hydrolase"/>
</dbReference>
<dbReference type="SUPFAM" id="SSF53474">
    <property type="entry name" value="alpha/beta-Hydrolases"/>
    <property type="match status" value="1"/>
</dbReference>
<sequence>MARDVIKSEICPKLLTGSFGNPSAGALLTSPSSSAYLSSPLEMDPETPFTLNISATQIADLKHRLELTRFPDELDEAEWAYGAPLADIQRLVSYWQTDFDWNKQQAVLNEELPQFTRNIDVDDVGTLEVHYVHKKSELEEAIPMLFVHGWPGSFIEARKILPLLTATHPDVPSFHVVAPSLPGYGSSEAPTKKGFSLDQFAETCHKLMLSLGYSEYVTQGGDWGGLITRRIAIKYGGKHSKAWHTNFPVCNAPQFTLNPFHLITSFSMILDLLWLSDFEKQALQRALETERIGTGYLRLQSTKPQTIGYALADSPVGLLAWIYEKLVGWTDGYKWTDDEILTWISIYWFSRAGPAASLRIYYEVNAQNELVPSVHDVRPTIPMGLSYFPKEVASLPRSWLRRTGNVVFDSQHDKGGHFAAYEVPESLVGDLRKMFGKGGPAYGVVAGSTGFKLS</sequence>
<dbReference type="GO" id="GO:0097176">
    <property type="term" value="P:epoxide metabolic process"/>
    <property type="evidence" value="ECO:0007669"/>
    <property type="project" value="TreeGrafter"/>
</dbReference>
<accession>A0AAW0E6T5</accession>
<organism evidence="6 7">
    <name type="scientific">Favolaschia claudopus</name>
    <dbReference type="NCBI Taxonomy" id="2862362"/>
    <lineage>
        <taxon>Eukaryota</taxon>
        <taxon>Fungi</taxon>
        <taxon>Dikarya</taxon>
        <taxon>Basidiomycota</taxon>
        <taxon>Agaricomycotina</taxon>
        <taxon>Agaricomycetes</taxon>
        <taxon>Agaricomycetidae</taxon>
        <taxon>Agaricales</taxon>
        <taxon>Marasmiineae</taxon>
        <taxon>Mycenaceae</taxon>
        <taxon>Favolaschia</taxon>
    </lineage>
</organism>
<reference evidence="6 7" key="1">
    <citation type="journal article" date="2024" name="J Genomics">
        <title>Draft genome sequencing and assembly of Favolaschia claudopus CIRM-BRFM 2984 isolated from oak limbs.</title>
        <authorList>
            <person name="Navarro D."/>
            <person name="Drula E."/>
            <person name="Chaduli D."/>
            <person name="Cazenave R."/>
            <person name="Ahrendt S."/>
            <person name="Wang J."/>
            <person name="Lipzen A."/>
            <person name="Daum C."/>
            <person name="Barry K."/>
            <person name="Grigoriev I.V."/>
            <person name="Favel A."/>
            <person name="Rosso M.N."/>
            <person name="Martin F."/>
        </authorList>
    </citation>
    <scope>NUCLEOTIDE SEQUENCE [LARGE SCALE GENOMIC DNA]</scope>
    <source>
        <strain evidence="6 7">CIRM-BRFM 2984</strain>
    </source>
</reference>
<dbReference type="InterPro" id="IPR000639">
    <property type="entry name" value="Epox_hydrolase-like"/>
</dbReference>
<evidence type="ECO:0000259" key="5">
    <source>
        <dbReference type="Pfam" id="PF06441"/>
    </source>
</evidence>
<comment type="similarity">
    <text evidence="1">Belongs to the peptidase S33 family.</text>
</comment>
<comment type="caution">
    <text evidence="6">The sequence shown here is derived from an EMBL/GenBank/DDBJ whole genome shotgun (WGS) entry which is preliminary data.</text>
</comment>
<dbReference type="PIRSF" id="PIRSF001112">
    <property type="entry name" value="Epoxide_hydrolase"/>
    <property type="match status" value="1"/>
</dbReference>
<dbReference type="Proteomes" id="UP001362999">
    <property type="component" value="Unassembled WGS sequence"/>
</dbReference>
<protein>
    <submittedName>
        <fullName evidence="6">EHN domain-containing protein</fullName>
    </submittedName>
</protein>
<evidence type="ECO:0000313" key="6">
    <source>
        <dbReference type="EMBL" id="KAK7059931.1"/>
    </source>
</evidence>
<dbReference type="PRINTS" id="PR00412">
    <property type="entry name" value="EPOXHYDRLASE"/>
</dbReference>
<dbReference type="Pfam" id="PF06441">
    <property type="entry name" value="EHN"/>
    <property type="match status" value="1"/>
</dbReference>
<feature type="domain" description="Epoxide hydrolase N-terminal" evidence="5">
    <location>
        <begin position="47"/>
        <end position="156"/>
    </location>
</feature>
<evidence type="ECO:0000256" key="4">
    <source>
        <dbReference type="PIRSR" id="PIRSR001112-1"/>
    </source>
</evidence>
<feature type="active site" description="Proton acceptor" evidence="4">
    <location>
        <position position="417"/>
    </location>
</feature>